<comment type="subcellular location">
    <subcellularLocation>
        <location evidence="1">Cytoplasm</location>
    </subcellularLocation>
</comment>
<dbReference type="Proteomes" id="UP000034606">
    <property type="component" value="Unassembled WGS sequence"/>
</dbReference>
<evidence type="ECO:0000256" key="8">
    <source>
        <dbReference type="ARBA" id="ARBA00049244"/>
    </source>
</evidence>
<reference evidence="10 11" key="1">
    <citation type="journal article" date="2015" name="Nature">
        <title>rRNA introns, odd ribosomes, and small enigmatic genomes across a large radiation of phyla.</title>
        <authorList>
            <person name="Brown C.T."/>
            <person name="Hug L.A."/>
            <person name="Thomas B.C."/>
            <person name="Sharon I."/>
            <person name="Castelle C.J."/>
            <person name="Singh A."/>
            <person name="Wilkins M.J."/>
            <person name="Williams K.H."/>
            <person name="Banfield J.F."/>
        </authorList>
    </citation>
    <scope>NUCLEOTIDE SEQUENCE [LARGE SCALE GENOMIC DNA]</scope>
</reference>
<dbReference type="InterPro" id="IPR011708">
    <property type="entry name" value="DNA_pol3_alpha_NTPase_dom"/>
</dbReference>
<evidence type="ECO:0000313" key="10">
    <source>
        <dbReference type="EMBL" id="KKP98573.1"/>
    </source>
</evidence>
<keyword evidence="6" id="KW-0235">DNA replication</keyword>
<name>A0A0G0DZ67_9BACT</name>
<dbReference type="GO" id="GO:0003887">
    <property type="term" value="F:DNA-directed DNA polymerase activity"/>
    <property type="evidence" value="ECO:0007669"/>
    <property type="project" value="UniProtKB-KW"/>
</dbReference>
<dbReference type="InterPro" id="IPR040982">
    <property type="entry name" value="DNA_pol3_finger"/>
</dbReference>
<dbReference type="EMBL" id="LBRM01000002">
    <property type="protein sequence ID" value="KKP98573.1"/>
    <property type="molecule type" value="Genomic_DNA"/>
</dbReference>
<evidence type="ECO:0000256" key="4">
    <source>
        <dbReference type="ARBA" id="ARBA00022679"/>
    </source>
</evidence>
<evidence type="ECO:0000259" key="9">
    <source>
        <dbReference type="SMART" id="SM00481"/>
    </source>
</evidence>
<dbReference type="PANTHER" id="PTHR32294:SF0">
    <property type="entry name" value="DNA POLYMERASE III SUBUNIT ALPHA"/>
    <property type="match status" value="1"/>
</dbReference>
<dbReference type="GO" id="GO:0006260">
    <property type="term" value="P:DNA replication"/>
    <property type="evidence" value="ECO:0007669"/>
    <property type="project" value="UniProtKB-KW"/>
</dbReference>
<sequence>MTPRAKAQKFLIFMILHINFNTYIISKINEKCANILKMEETKVKFIHLHTHSHYSLLDGLSKLKDLIALAKKFKMPAMAITDHGNMYGAIEFYKLARKEGIKPIVGVEAYMTAGSRKDRAVESEGGKRYYHLTLLAKNLEGYKNLIKLVTISNLEGYYYKPRMDREILQKHNEGVIALSGCLGGELSQSIVRNDLTKAEKIIREYQEIFGKENYFIEIQNHPSVENDKQVRETLIKLAKKNNIPIVATQDSHYPCSEDHDAHHTLLQINTQGDSREASKFEFSDDDFSLIDTPKALEVFKDIPEAVTNTQKIADMCNLELELGNWVFPDFKIEEGKTYDQKLRELTYAGFKKLGIKETPEIKERIEYELKIIFKKGYSPYFLVVDDLLDYAKDHGILTTIRGSVAGSMVTYLLGITNVDPLEYKLPFERFLNPFRPSPPDIDMDFADNKRDQMIEYAKHKYGEDKVAQIGTFGTMMARGAVRDVARALGYPYNMGDRISKMIPTGSQGLPMTIDHAMEIVPELRDAYRSEKDTKKIIDLALKLEGCVRHISVHAAGVVIAPKPLYEYVPIQFDPKGGKIITQYDMYSVEEAGLLKFDFLGIRNLSILADSISLVKRFYNINIDIEHIPLNDKKTFSLLANGQTEGLFQLNGAGMTRFLKELKPTSIHDINAMVALYRPGPMESIPEYIKRKHDRSLVKYLDPRMKKFLSESYGLIVYQDDLLFCAMELAGYNWEEADKFRKAVGKKIPREMAAQREKFTKGIIENGQTLEFAEKLWKIFEPFQAYGFNKAHAASYGKVAYQTAYMKANYPVEYMTAILTAESGDIEKISEIINECKNMNIPVLPPNINESYGGFTVVRNEEKNTSEKIRFGLYTIKNLGTDIADAIIAERKTNGKFKSITDFLDRIKHKNLNKKSMEALIKSGSMDEWSDRGCFLFNLEDMLLYNKESGNKNENQISLFGDLEQPETPTLKLKNAPPATQAEKLLWEKELLGLYISGHPLDRIRGKLENRDMNIKKIKEKLENGAQITIAGIIDTARVIITKGNDRMAFLKISDLTGSIEAVAFPNIFKESIEILVPEKCIAFSGKVSLRNGEKSIIIEAVKEI</sequence>
<dbReference type="InterPro" id="IPR029460">
    <property type="entry name" value="DNAPol_HHH"/>
</dbReference>
<protein>
    <recommendedName>
        <fullName evidence="3">DNA polymerase III subunit alpha</fullName>
        <ecNumber evidence="2">2.7.7.7</ecNumber>
    </recommendedName>
</protein>
<evidence type="ECO:0000256" key="7">
    <source>
        <dbReference type="ARBA" id="ARBA00022932"/>
    </source>
</evidence>
<dbReference type="InterPro" id="IPR016195">
    <property type="entry name" value="Pol/histidinol_Pase-like"/>
</dbReference>
<keyword evidence="5" id="KW-0548">Nucleotidyltransferase</keyword>
<dbReference type="SUPFAM" id="SSF89550">
    <property type="entry name" value="PHP domain-like"/>
    <property type="match status" value="1"/>
</dbReference>
<dbReference type="NCBIfam" id="TIGR00594">
    <property type="entry name" value="polc"/>
    <property type="match status" value="1"/>
</dbReference>
<evidence type="ECO:0000256" key="2">
    <source>
        <dbReference type="ARBA" id="ARBA00012417"/>
    </source>
</evidence>
<dbReference type="SMART" id="SM00481">
    <property type="entry name" value="POLIIIAc"/>
    <property type="match status" value="1"/>
</dbReference>
<organism evidence="10 11">
    <name type="scientific">Candidatus Nomurabacteria bacterium GW2011_GWA1_36_15</name>
    <dbReference type="NCBI Taxonomy" id="1618728"/>
    <lineage>
        <taxon>Bacteria</taxon>
        <taxon>Candidatus Nomuraibacteriota</taxon>
    </lineage>
</organism>
<evidence type="ECO:0000313" key="11">
    <source>
        <dbReference type="Proteomes" id="UP000034606"/>
    </source>
</evidence>
<evidence type="ECO:0000256" key="6">
    <source>
        <dbReference type="ARBA" id="ARBA00022705"/>
    </source>
</evidence>
<dbReference type="PATRIC" id="fig|1618728.3.peg.80"/>
<dbReference type="Gene3D" id="3.20.20.140">
    <property type="entry name" value="Metal-dependent hydrolases"/>
    <property type="match status" value="1"/>
</dbReference>
<evidence type="ECO:0000256" key="1">
    <source>
        <dbReference type="ARBA" id="ARBA00004496"/>
    </source>
</evidence>
<dbReference type="NCBIfam" id="NF004226">
    <property type="entry name" value="PRK05673.1"/>
    <property type="match status" value="1"/>
</dbReference>
<dbReference type="Gene3D" id="2.40.50.140">
    <property type="entry name" value="Nucleic acid-binding proteins"/>
    <property type="match status" value="1"/>
</dbReference>
<feature type="domain" description="Polymerase/histidinol phosphatase N-terminal" evidence="9">
    <location>
        <begin position="46"/>
        <end position="113"/>
    </location>
</feature>
<keyword evidence="7" id="KW-0239">DNA-directed DNA polymerase</keyword>
<dbReference type="InterPro" id="IPR003141">
    <property type="entry name" value="Pol/His_phosphatase_N"/>
</dbReference>
<dbReference type="AlphaFoldDB" id="A0A0G0DZ67"/>
<dbReference type="Pfam" id="PF14579">
    <property type="entry name" value="HHH_6"/>
    <property type="match status" value="1"/>
</dbReference>
<dbReference type="CDD" id="cd04485">
    <property type="entry name" value="DnaE_OBF"/>
    <property type="match status" value="1"/>
</dbReference>
<keyword evidence="4" id="KW-0808">Transferase</keyword>
<accession>A0A0G0DZ67</accession>
<dbReference type="GO" id="GO:0005737">
    <property type="term" value="C:cytoplasm"/>
    <property type="evidence" value="ECO:0007669"/>
    <property type="project" value="UniProtKB-SubCell"/>
</dbReference>
<proteinExistence type="predicted"/>
<dbReference type="Gene3D" id="1.10.10.1600">
    <property type="entry name" value="Bacterial DNA polymerase III alpha subunit, thumb domain"/>
    <property type="match status" value="1"/>
</dbReference>
<dbReference type="CDD" id="cd12113">
    <property type="entry name" value="PHP_PolIIIA_DnaE3"/>
    <property type="match status" value="1"/>
</dbReference>
<dbReference type="InterPro" id="IPR012340">
    <property type="entry name" value="NA-bd_OB-fold"/>
</dbReference>
<dbReference type="Pfam" id="PF17657">
    <property type="entry name" value="DNA_pol3_finger"/>
    <property type="match status" value="1"/>
</dbReference>
<dbReference type="Pfam" id="PF01336">
    <property type="entry name" value="tRNA_anti-codon"/>
    <property type="match status" value="1"/>
</dbReference>
<dbReference type="Gene3D" id="1.10.150.870">
    <property type="match status" value="1"/>
</dbReference>
<dbReference type="InterPro" id="IPR004365">
    <property type="entry name" value="NA-bd_OB_tRNA"/>
</dbReference>
<comment type="catalytic activity">
    <reaction evidence="8">
        <text>DNA(n) + a 2'-deoxyribonucleoside 5'-triphosphate = DNA(n+1) + diphosphate</text>
        <dbReference type="Rhea" id="RHEA:22508"/>
        <dbReference type="Rhea" id="RHEA-COMP:17339"/>
        <dbReference type="Rhea" id="RHEA-COMP:17340"/>
        <dbReference type="ChEBI" id="CHEBI:33019"/>
        <dbReference type="ChEBI" id="CHEBI:61560"/>
        <dbReference type="ChEBI" id="CHEBI:173112"/>
        <dbReference type="EC" id="2.7.7.7"/>
    </reaction>
</comment>
<dbReference type="InterPro" id="IPR004805">
    <property type="entry name" value="DnaE2/DnaE/PolC"/>
</dbReference>
<dbReference type="Pfam" id="PF07733">
    <property type="entry name" value="DNA_pol3_alpha"/>
    <property type="match status" value="1"/>
</dbReference>
<dbReference type="PANTHER" id="PTHR32294">
    <property type="entry name" value="DNA POLYMERASE III SUBUNIT ALPHA"/>
    <property type="match status" value="1"/>
</dbReference>
<dbReference type="EC" id="2.7.7.7" evidence="2"/>
<dbReference type="Pfam" id="PF02811">
    <property type="entry name" value="PHP"/>
    <property type="match status" value="1"/>
</dbReference>
<evidence type="ECO:0000256" key="3">
    <source>
        <dbReference type="ARBA" id="ARBA00019114"/>
    </source>
</evidence>
<evidence type="ECO:0000256" key="5">
    <source>
        <dbReference type="ARBA" id="ARBA00022695"/>
    </source>
</evidence>
<comment type="caution">
    <text evidence="10">The sequence shown here is derived from an EMBL/GenBank/DDBJ whole genome shotgun (WGS) entry which is preliminary data.</text>
</comment>
<dbReference type="GO" id="GO:0003676">
    <property type="term" value="F:nucleic acid binding"/>
    <property type="evidence" value="ECO:0007669"/>
    <property type="project" value="InterPro"/>
</dbReference>
<dbReference type="InterPro" id="IPR004013">
    <property type="entry name" value="PHP_dom"/>
</dbReference>
<dbReference type="InterPro" id="IPR041931">
    <property type="entry name" value="DNA_pol3_alpha_thumb_dom"/>
</dbReference>
<gene>
    <name evidence="10" type="ORF">US05_C0002G0020</name>
</gene>
<dbReference type="GO" id="GO:0008408">
    <property type="term" value="F:3'-5' exonuclease activity"/>
    <property type="evidence" value="ECO:0007669"/>
    <property type="project" value="InterPro"/>
</dbReference>